<accession>A0A8J2YII4</accession>
<feature type="compositionally biased region" description="Basic and acidic residues" evidence="1">
    <location>
        <begin position="223"/>
        <end position="233"/>
    </location>
</feature>
<evidence type="ECO:0000313" key="4">
    <source>
        <dbReference type="Proteomes" id="UP000602745"/>
    </source>
</evidence>
<reference evidence="3" key="1">
    <citation type="journal article" date="2014" name="Int. J. Syst. Evol. Microbiol.">
        <title>Complete genome sequence of Corynebacterium casei LMG S-19264T (=DSM 44701T), isolated from a smear-ripened cheese.</title>
        <authorList>
            <consortium name="US DOE Joint Genome Institute (JGI-PGF)"/>
            <person name="Walter F."/>
            <person name="Albersmeier A."/>
            <person name="Kalinowski J."/>
            <person name="Ruckert C."/>
        </authorList>
    </citation>
    <scope>NUCLEOTIDE SEQUENCE</scope>
    <source>
        <strain evidence="3">CCM 7684</strain>
    </source>
</reference>
<evidence type="ECO:0000256" key="2">
    <source>
        <dbReference type="SAM" id="SignalP"/>
    </source>
</evidence>
<protein>
    <recommendedName>
        <fullName evidence="5">Invasion associated locus B family protein</fullName>
    </recommendedName>
</protein>
<evidence type="ECO:0000313" key="3">
    <source>
        <dbReference type="EMBL" id="GGE45829.1"/>
    </source>
</evidence>
<dbReference type="InterPro" id="IPR038696">
    <property type="entry name" value="IalB_sf"/>
</dbReference>
<keyword evidence="2" id="KW-0732">Signal</keyword>
<name>A0A8J2YII4_9RHOB</name>
<evidence type="ECO:0000256" key="1">
    <source>
        <dbReference type="SAM" id="MobiDB-lite"/>
    </source>
</evidence>
<proteinExistence type="predicted"/>
<dbReference type="Pfam" id="PF06776">
    <property type="entry name" value="IalB"/>
    <property type="match status" value="1"/>
</dbReference>
<feature type="signal peptide" evidence="2">
    <location>
        <begin position="1"/>
        <end position="31"/>
    </location>
</feature>
<dbReference type="RefSeq" id="WP_188409938.1">
    <property type="nucleotide sequence ID" value="NZ_BMCP01000002.1"/>
</dbReference>
<dbReference type="EMBL" id="BMCP01000002">
    <property type="protein sequence ID" value="GGE45829.1"/>
    <property type="molecule type" value="Genomic_DNA"/>
</dbReference>
<gene>
    <name evidence="3" type="ORF">GCM10007276_23840</name>
</gene>
<feature type="chain" id="PRO_5035194223" description="Invasion associated locus B family protein" evidence="2">
    <location>
        <begin position="32"/>
        <end position="256"/>
    </location>
</feature>
<feature type="region of interest" description="Disordered" evidence="1">
    <location>
        <begin position="217"/>
        <end position="256"/>
    </location>
</feature>
<comment type="caution">
    <text evidence="3">The sequence shown here is derived from an EMBL/GenBank/DDBJ whole genome shotgun (WGS) entry which is preliminary data.</text>
</comment>
<dbReference type="Gene3D" id="2.60.40.1880">
    <property type="entry name" value="Invasion associated locus B (IalB) protein"/>
    <property type="match status" value="1"/>
</dbReference>
<reference evidence="3" key="2">
    <citation type="submission" date="2020-09" db="EMBL/GenBank/DDBJ databases">
        <authorList>
            <person name="Sun Q."/>
            <person name="Sedlacek I."/>
        </authorList>
    </citation>
    <scope>NUCLEOTIDE SEQUENCE</scope>
    <source>
        <strain evidence="3">CCM 7684</strain>
    </source>
</reference>
<dbReference type="Proteomes" id="UP000602745">
    <property type="component" value="Unassembled WGS sequence"/>
</dbReference>
<feature type="compositionally biased region" description="Gly residues" evidence="1">
    <location>
        <begin position="236"/>
        <end position="248"/>
    </location>
</feature>
<organism evidence="3 4">
    <name type="scientific">Agaricicola taiwanensis</name>
    <dbReference type="NCBI Taxonomy" id="591372"/>
    <lineage>
        <taxon>Bacteria</taxon>
        <taxon>Pseudomonadati</taxon>
        <taxon>Pseudomonadota</taxon>
        <taxon>Alphaproteobacteria</taxon>
        <taxon>Rhodobacterales</taxon>
        <taxon>Paracoccaceae</taxon>
        <taxon>Agaricicola</taxon>
    </lineage>
</organism>
<sequence length="256" mass="26755">MFGDRTVTFAAPRRALTLAALLALGTTSALAQSPAPAPAPAPASPAAPAANADAPKVAPEWFKLCGDDQRTKANVCAVQSFALAEAGNVVAEVRILEIKQGKETKRALEALIPVGFLVPPGVNLVIDQNKPVPGRYQVCFPNGCIIEAQINDEFIAGLKKGSDLTVFAANQQGNWVGAKVSLAGFTKVFDGAPADAKAYEEWRKKFEASQASVQQDLQAGLMKRAEEQRKKLQEQQGGGAAPANGGSGQPAPKPAN</sequence>
<dbReference type="InterPro" id="IPR010642">
    <property type="entry name" value="Invasion_prot_B"/>
</dbReference>
<dbReference type="AlphaFoldDB" id="A0A8J2YII4"/>
<evidence type="ECO:0008006" key="5">
    <source>
        <dbReference type="Google" id="ProtNLM"/>
    </source>
</evidence>
<keyword evidence="4" id="KW-1185">Reference proteome</keyword>